<evidence type="ECO:0000313" key="3">
    <source>
        <dbReference type="Proteomes" id="UP001219956"/>
    </source>
</evidence>
<comment type="caution">
    <text evidence="2">The sequence shown here is derived from an EMBL/GenBank/DDBJ whole genome shotgun (WGS) entry which is preliminary data.</text>
</comment>
<sequence length="189" mass="21068">MPPPVHDTSALSCEFLSWARWLDTLRDAARGGDYAAVQALAKGKLRFILRRSSLLRDKAMLGILHHLQLTEAQALCQEFEQVIGELTGRIMTPANEWPLPVRLYVPEETTAGQTGGHRGQQERRHVPTRQNRLDAVSQSEAQQIYGCLRLVLRLLQQQVNLAESQAMLQATGVLARTVKLGHLDNEAAT</sequence>
<evidence type="ECO:0000256" key="1">
    <source>
        <dbReference type="SAM" id="MobiDB-lite"/>
    </source>
</evidence>
<evidence type="ECO:0000313" key="2">
    <source>
        <dbReference type="EMBL" id="MDC7718798.1"/>
    </source>
</evidence>
<reference evidence="2 3" key="1">
    <citation type="submission" date="2023-01" db="EMBL/GenBank/DDBJ databases">
        <title>Novel species of the genus Vogesella isolated from rivers.</title>
        <authorList>
            <person name="Lu H."/>
        </authorList>
    </citation>
    <scope>NUCLEOTIDE SEQUENCE [LARGE SCALE GENOMIC DNA]</scope>
    <source>
        <strain evidence="2 3">DC21W</strain>
    </source>
</reference>
<feature type="region of interest" description="Disordered" evidence="1">
    <location>
        <begin position="110"/>
        <end position="133"/>
    </location>
</feature>
<proteinExistence type="predicted"/>
<accession>A0ABT5J1R5</accession>
<keyword evidence="3" id="KW-1185">Reference proteome</keyword>
<dbReference type="EMBL" id="JAQQLF010000026">
    <property type="protein sequence ID" value="MDC7718798.1"/>
    <property type="molecule type" value="Genomic_DNA"/>
</dbReference>
<organism evidence="2 3">
    <name type="scientific">Vogesella aquatica</name>
    <dbReference type="NCBI Taxonomy" id="2984206"/>
    <lineage>
        <taxon>Bacteria</taxon>
        <taxon>Pseudomonadati</taxon>
        <taxon>Pseudomonadota</taxon>
        <taxon>Betaproteobacteria</taxon>
        <taxon>Neisseriales</taxon>
        <taxon>Chromobacteriaceae</taxon>
        <taxon>Vogesella</taxon>
    </lineage>
</organism>
<name>A0ABT5J1R5_9NEIS</name>
<dbReference type="Proteomes" id="UP001219956">
    <property type="component" value="Unassembled WGS sequence"/>
</dbReference>
<protein>
    <submittedName>
        <fullName evidence="2">Uncharacterized protein</fullName>
    </submittedName>
</protein>
<gene>
    <name evidence="2" type="ORF">PQU95_16480</name>
</gene>
<dbReference type="RefSeq" id="WP_272753020.1">
    <property type="nucleotide sequence ID" value="NZ_JAQQLF010000026.1"/>
</dbReference>